<keyword evidence="2" id="KW-0408">Iron</keyword>
<proteinExistence type="predicted"/>
<dbReference type="InterPro" id="IPR008333">
    <property type="entry name" value="Cbr1-like_FAD-bd_dom"/>
</dbReference>
<keyword evidence="6" id="KW-1185">Reference proteome</keyword>
<dbReference type="Proteomes" id="UP001595712">
    <property type="component" value="Unassembled WGS sequence"/>
</dbReference>
<dbReference type="RefSeq" id="WP_387980809.1">
    <property type="nucleotide sequence ID" value="NZ_JBHRWO010000021.1"/>
</dbReference>
<organism evidence="5 6">
    <name type="scientific">Glycomyces rhizosphaerae</name>
    <dbReference type="NCBI Taxonomy" id="2054422"/>
    <lineage>
        <taxon>Bacteria</taxon>
        <taxon>Bacillati</taxon>
        <taxon>Actinomycetota</taxon>
        <taxon>Actinomycetes</taxon>
        <taxon>Glycomycetales</taxon>
        <taxon>Glycomycetaceae</taxon>
        <taxon>Glycomyces</taxon>
    </lineage>
</organism>
<evidence type="ECO:0000313" key="5">
    <source>
        <dbReference type="EMBL" id="MFC3495713.1"/>
    </source>
</evidence>
<dbReference type="PANTHER" id="PTHR47354:SF5">
    <property type="entry name" value="PROTEIN RFBI"/>
    <property type="match status" value="1"/>
</dbReference>
<dbReference type="PRINTS" id="PR00410">
    <property type="entry name" value="PHEHYDRXLASE"/>
</dbReference>
<comment type="cofactor">
    <cofactor evidence="1">
        <name>FAD</name>
        <dbReference type="ChEBI" id="CHEBI:57692"/>
    </cofactor>
</comment>
<comment type="caution">
    <text evidence="5">The sequence shown here is derived from an EMBL/GenBank/DDBJ whole genome shotgun (WGS) entry which is preliminary data.</text>
</comment>
<dbReference type="InterPro" id="IPR017927">
    <property type="entry name" value="FAD-bd_FR_type"/>
</dbReference>
<keyword evidence="2" id="KW-0001">2Fe-2S</keyword>
<dbReference type="SUPFAM" id="SSF63380">
    <property type="entry name" value="Riboflavin synthase domain-like"/>
    <property type="match status" value="1"/>
</dbReference>
<dbReference type="InterPro" id="IPR050415">
    <property type="entry name" value="MRET"/>
</dbReference>
<evidence type="ECO:0000256" key="1">
    <source>
        <dbReference type="ARBA" id="ARBA00001974"/>
    </source>
</evidence>
<gene>
    <name evidence="5" type="ORF">ACFO8M_24800</name>
</gene>
<dbReference type="Gene3D" id="2.40.30.10">
    <property type="entry name" value="Translation factors"/>
    <property type="match status" value="1"/>
</dbReference>
<dbReference type="PROSITE" id="PS51384">
    <property type="entry name" value="FAD_FR"/>
    <property type="match status" value="1"/>
</dbReference>
<dbReference type="SUPFAM" id="SSF52343">
    <property type="entry name" value="Ferredoxin reductase-like, C-terminal NADP-linked domain"/>
    <property type="match status" value="1"/>
</dbReference>
<feature type="domain" description="FAD-binding FR-type" evidence="4">
    <location>
        <begin position="13"/>
        <end position="114"/>
    </location>
</feature>
<evidence type="ECO:0000259" key="4">
    <source>
        <dbReference type="PROSITE" id="PS51384"/>
    </source>
</evidence>
<dbReference type="Pfam" id="PF00970">
    <property type="entry name" value="FAD_binding_6"/>
    <property type="match status" value="1"/>
</dbReference>
<dbReference type="Pfam" id="PF00175">
    <property type="entry name" value="NAD_binding_1"/>
    <property type="match status" value="1"/>
</dbReference>
<keyword evidence="2" id="KW-0479">Metal-binding</keyword>
<reference evidence="6" key="1">
    <citation type="journal article" date="2019" name="Int. J. Syst. Evol. Microbiol.">
        <title>The Global Catalogue of Microorganisms (GCM) 10K type strain sequencing project: providing services to taxonomists for standard genome sequencing and annotation.</title>
        <authorList>
            <consortium name="The Broad Institute Genomics Platform"/>
            <consortium name="The Broad Institute Genome Sequencing Center for Infectious Disease"/>
            <person name="Wu L."/>
            <person name="Ma J."/>
        </authorList>
    </citation>
    <scope>NUCLEOTIDE SEQUENCE [LARGE SCALE GENOMIC DNA]</scope>
    <source>
        <strain evidence="6">CGMCC 4.7396</strain>
    </source>
</reference>
<name>A0ABV7Q7W0_9ACTN</name>
<dbReference type="InterPro" id="IPR001433">
    <property type="entry name" value="OxRdtase_FAD/NAD-bd"/>
</dbReference>
<sequence length="249" mass="27177">MARTALPVGLVTAMWQKARLVGRRVETASATTLVFEPEQWDGHLAGQHADIRLTADDGYQAVRSYSLAAPAEDGRVEFTIQRVHGGEVSGYLCDDLPEGAYAEIRGPVGGWFVWREADTRPVLLIAGGSGIVPLQSMIRRRRAVASRVPFRLLYSVRTPAEVIYADELARPPRGDDGVETTLLYTREAPTNTRRGTGRIGVADITAHGWPPEFEPACFVCGPAGFVETAAKILIALGHDSHRIKTERFG</sequence>
<dbReference type="PANTHER" id="PTHR47354">
    <property type="entry name" value="NADH OXIDOREDUCTASE HCR"/>
    <property type="match status" value="1"/>
</dbReference>
<dbReference type="EMBL" id="JBHRWO010000021">
    <property type="protein sequence ID" value="MFC3495713.1"/>
    <property type="molecule type" value="Genomic_DNA"/>
</dbReference>
<dbReference type="InterPro" id="IPR039261">
    <property type="entry name" value="FNR_nucleotide-bd"/>
</dbReference>
<keyword evidence="3" id="KW-0411">Iron-sulfur</keyword>
<evidence type="ECO:0000256" key="2">
    <source>
        <dbReference type="ARBA" id="ARBA00022714"/>
    </source>
</evidence>
<dbReference type="Gene3D" id="3.40.50.80">
    <property type="entry name" value="Nucleotide-binding domain of ferredoxin-NADP reductase (FNR) module"/>
    <property type="match status" value="1"/>
</dbReference>
<evidence type="ECO:0000313" key="6">
    <source>
        <dbReference type="Proteomes" id="UP001595712"/>
    </source>
</evidence>
<dbReference type="CDD" id="cd06217">
    <property type="entry name" value="FNR_iron_sulfur_binding_3"/>
    <property type="match status" value="1"/>
</dbReference>
<dbReference type="InterPro" id="IPR017938">
    <property type="entry name" value="Riboflavin_synthase-like_b-brl"/>
</dbReference>
<accession>A0ABV7Q7W0</accession>
<evidence type="ECO:0000256" key="3">
    <source>
        <dbReference type="ARBA" id="ARBA00023014"/>
    </source>
</evidence>
<protein>
    <submittedName>
        <fullName evidence="5">Ferredoxin reductase</fullName>
    </submittedName>
</protein>